<dbReference type="Gene3D" id="3.40.50.2300">
    <property type="match status" value="1"/>
</dbReference>
<proteinExistence type="predicted"/>
<dbReference type="SUPFAM" id="SSF52172">
    <property type="entry name" value="CheY-like"/>
    <property type="match status" value="1"/>
</dbReference>
<feature type="domain" description="Response regulatory" evidence="3">
    <location>
        <begin position="4"/>
        <end position="119"/>
    </location>
</feature>
<organism evidence="4 5">
    <name type="scientific">Pedobacter miscanthi</name>
    <dbReference type="NCBI Taxonomy" id="2259170"/>
    <lineage>
        <taxon>Bacteria</taxon>
        <taxon>Pseudomonadati</taxon>
        <taxon>Bacteroidota</taxon>
        <taxon>Sphingobacteriia</taxon>
        <taxon>Sphingobacteriales</taxon>
        <taxon>Sphingobacteriaceae</taxon>
        <taxon>Pedobacter</taxon>
    </lineage>
</organism>
<dbReference type="PANTHER" id="PTHR44591:SF3">
    <property type="entry name" value="RESPONSE REGULATORY DOMAIN-CONTAINING PROTEIN"/>
    <property type="match status" value="1"/>
</dbReference>
<sequence length="120" mass="13314">MAKRILVIDDDQDILNILDIIFGEEGYEVTLKNTGTTADQVKLISPDLILLDVRINGFSKTGDEICAEIKQELELSAIPVLLFSAEADVRQRAGLCGANGYLNKPFDINKLLEKVKHFIP</sequence>
<feature type="modified residue" description="4-aspartylphosphate" evidence="2">
    <location>
        <position position="52"/>
    </location>
</feature>
<evidence type="ECO:0000313" key="5">
    <source>
        <dbReference type="Proteomes" id="UP000252081"/>
    </source>
</evidence>
<dbReference type="GO" id="GO:0003677">
    <property type="term" value="F:DNA binding"/>
    <property type="evidence" value="ECO:0007669"/>
    <property type="project" value="UniProtKB-KW"/>
</dbReference>
<dbReference type="SMART" id="SM00448">
    <property type="entry name" value="REC"/>
    <property type="match status" value="1"/>
</dbReference>
<evidence type="ECO:0000256" key="2">
    <source>
        <dbReference type="PROSITE-ProRule" id="PRU00169"/>
    </source>
</evidence>
<name>A0A366L4W0_9SPHI</name>
<dbReference type="EMBL" id="QNQU01000005">
    <property type="protein sequence ID" value="RBQ08925.1"/>
    <property type="molecule type" value="Genomic_DNA"/>
</dbReference>
<dbReference type="Proteomes" id="UP000252081">
    <property type="component" value="Unassembled WGS sequence"/>
</dbReference>
<dbReference type="InterPro" id="IPR011006">
    <property type="entry name" value="CheY-like_superfamily"/>
</dbReference>
<dbReference type="PROSITE" id="PS50110">
    <property type="entry name" value="RESPONSE_REGULATORY"/>
    <property type="match status" value="1"/>
</dbReference>
<dbReference type="Pfam" id="PF00072">
    <property type="entry name" value="Response_reg"/>
    <property type="match status" value="1"/>
</dbReference>
<dbReference type="OrthoDB" id="710898at2"/>
<evidence type="ECO:0000259" key="3">
    <source>
        <dbReference type="PROSITE" id="PS50110"/>
    </source>
</evidence>
<keyword evidence="4" id="KW-0238">DNA-binding</keyword>
<dbReference type="AlphaFoldDB" id="A0A366L4W0"/>
<reference evidence="4 5" key="1">
    <citation type="submission" date="2018-07" db="EMBL/GenBank/DDBJ databases">
        <title>A draft genome of a endophytic bacteria, a new species of Pedobacter.</title>
        <authorList>
            <person name="Zhang Z.D."/>
            <person name="Chen Z.J."/>
        </authorList>
    </citation>
    <scope>NUCLEOTIDE SEQUENCE [LARGE SCALE GENOMIC DNA]</scope>
    <source>
        <strain evidence="4 5">RS10</strain>
    </source>
</reference>
<dbReference type="PANTHER" id="PTHR44591">
    <property type="entry name" value="STRESS RESPONSE REGULATOR PROTEIN 1"/>
    <property type="match status" value="1"/>
</dbReference>
<accession>A0A366L4W0</accession>
<gene>
    <name evidence="4" type="ORF">DRW42_06870</name>
</gene>
<comment type="caution">
    <text evidence="4">The sequence shown here is derived from an EMBL/GenBank/DDBJ whole genome shotgun (WGS) entry which is preliminary data.</text>
</comment>
<keyword evidence="1 2" id="KW-0597">Phosphoprotein</keyword>
<dbReference type="InterPro" id="IPR001789">
    <property type="entry name" value="Sig_transdc_resp-reg_receiver"/>
</dbReference>
<evidence type="ECO:0000256" key="1">
    <source>
        <dbReference type="ARBA" id="ARBA00022553"/>
    </source>
</evidence>
<dbReference type="RefSeq" id="WP_113948100.1">
    <property type="nucleotide sequence ID" value="NZ_QNQU01000005.1"/>
</dbReference>
<dbReference type="GO" id="GO:0000160">
    <property type="term" value="P:phosphorelay signal transduction system"/>
    <property type="evidence" value="ECO:0007669"/>
    <property type="project" value="InterPro"/>
</dbReference>
<dbReference type="InterPro" id="IPR050595">
    <property type="entry name" value="Bact_response_regulator"/>
</dbReference>
<keyword evidence="5" id="KW-1185">Reference proteome</keyword>
<evidence type="ECO:0000313" key="4">
    <source>
        <dbReference type="EMBL" id="RBQ08925.1"/>
    </source>
</evidence>
<protein>
    <submittedName>
        <fullName evidence="4">DNA-binding response regulator</fullName>
    </submittedName>
</protein>